<comment type="caution">
    <text evidence="8">The sequence shown here is derived from an EMBL/GenBank/DDBJ whole genome shotgun (WGS) entry which is preliminary data.</text>
</comment>
<evidence type="ECO:0000256" key="6">
    <source>
        <dbReference type="RuleBase" id="RU003915"/>
    </source>
</evidence>
<dbReference type="Gene3D" id="3.10.50.40">
    <property type="match status" value="1"/>
</dbReference>
<proteinExistence type="inferred from homology"/>
<dbReference type="InterPro" id="IPR046357">
    <property type="entry name" value="PPIase_dom_sf"/>
</dbReference>
<dbReference type="PANTHER" id="PTHR43811:SF19">
    <property type="entry name" value="39 KDA FK506-BINDING NUCLEAR PROTEIN"/>
    <property type="match status" value="1"/>
</dbReference>
<evidence type="ECO:0000256" key="2">
    <source>
        <dbReference type="ARBA" id="ARBA00006577"/>
    </source>
</evidence>
<evidence type="ECO:0000256" key="4">
    <source>
        <dbReference type="ARBA" id="ARBA00023235"/>
    </source>
</evidence>
<evidence type="ECO:0000256" key="5">
    <source>
        <dbReference type="PROSITE-ProRule" id="PRU00277"/>
    </source>
</evidence>
<keyword evidence="3 5" id="KW-0697">Rotamase</keyword>
<comment type="catalytic activity">
    <reaction evidence="1 5 6">
        <text>[protein]-peptidylproline (omega=180) = [protein]-peptidylproline (omega=0)</text>
        <dbReference type="Rhea" id="RHEA:16237"/>
        <dbReference type="Rhea" id="RHEA-COMP:10747"/>
        <dbReference type="Rhea" id="RHEA-COMP:10748"/>
        <dbReference type="ChEBI" id="CHEBI:83833"/>
        <dbReference type="ChEBI" id="CHEBI:83834"/>
        <dbReference type="EC" id="5.2.1.8"/>
    </reaction>
</comment>
<organism evidence="8 9">
    <name type="scientific">Candidatus Nomurabacteria bacterium RIFCSPLOWO2_12_FULL_41_10</name>
    <dbReference type="NCBI Taxonomy" id="1801795"/>
    <lineage>
        <taxon>Bacteria</taxon>
        <taxon>Candidatus Nomuraibacteriota</taxon>
    </lineage>
</organism>
<dbReference type="FunFam" id="3.10.50.40:FF:000006">
    <property type="entry name" value="Peptidyl-prolyl cis-trans isomerase"/>
    <property type="match status" value="1"/>
</dbReference>
<dbReference type="InterPro" id="IPR001179">
    <property type="entry name" value="PPIase_FKBP_dom"/>
</dbReference>
<dbReference type="SUPFAM" id="SSF54534">
    <property type="entry name" value="FKBP-like"/>
    <property type="match status" value="1"/>
</dbReference>
<evidence type="ECO:0000259" key="7">
    <source>
        <dbReference type="PROSITE" id="PS50059"/>
    </source>
</evidence>
<sequence>MAGEIAKTGLPAQAGDTVSMNYTGRLENGTVFDSNVDPKFNHVEPFEFTLGAGQVIAGWDKGIVGMKIGEKKTLTIPPADGYGANGQGPIPPNSTLIFEVELLAIKK</sequence>
<dbReference type="Proteomes" id="UP000176826">
    <property type="component" value="Unassembled WGS sequence"/>
</dbReference>
<reference evidence="8 9" key="1">
    <citation type="journal article" date="2016" name="Nat. Commun.">
        <title>Thousands of microbial genomes shed light on interconnected biogeochemical processes in an aquifer system.</title>
        <authorList>
            <person name="Anantharaman K."/>
            <person name="Brown C.T."/>
            <person name="Hug L.A."/>
            <person name="Sharon I."/>
            <person name="Castelle C.J."/>
            <person name="Probst A.J."/>
            <person name="Thomas B.C."/>
            <person name="Singh A."/>
            <person name="Wilkins M.J."/>
            <person name="Karaoz U."/>
            <person name="Brodie E.L."/>
            <person name="Williams K.H."/>
            <person name="Hubbard S.S."/>
            <person name="Banfield J.F."/>
        </authorList>
    </citation>
    <scope>NUCLEOTIDE SEQUENCE [LARGE SCALE GENOMIC DNA]</scope>
</reference>
<evidence type="ECO:0000256" key="1">
    <source>
        <dbReference type="ARBA" id="ARBA00000971"/>
    </source>
</evidence>
<dbReference type="PANTHER" id="PTHR43811">
    <property type="entry name" value="FKBP-TYPE PEPTIDYL-PROLYL CIS-TRANS ISOMERASE FKPA"/>
    <property type="match status" value="1"/>
</dbReference>
<dbReference type="AlphaFoldDB" id="A0A1F6YA33"/>
<dbReference type="PROSITE" id="PS50059">
    <property type="entry name" value="FKBP_PPIASE"/>
    <property type="match status" value="1"/>
</dbReference>
<dbReference type="EMBL" id="MFVT01000028">
    <property type="protein sequence ID" value="OGJ03215.1"/>
    <property type="molecule type" value="Genomic_DNA"/>
</dbReference>
<evidence type="ECO:0000313" key="8">
    <source>
        <dbReference type="EMBL" id="OGJ03215.1"/>
    </source>
</evidence>
<dbReference type="Pfam" id="PF00254">
    <property type="entry name" value="FKBP_C"/>
    <property type="match status" value="1"/>
</dbReference>
<comment type="similarity">
    <text evidence="2 6">Belongs to the FKBP-type PPIase family.</text>
</comment>
<accession>A0A1F6YA33</accession>
<dbReference type="EC" id="5.2.1.8" evidence="6"/>
<feature type="domain" description="PPIase FKBP-type" evidence="7">
    <location>
        <begin position="15"/>
        <end position="106"/>
    </location>
</feature>
<dbReference type="GO" id="GO:0003755">
    <property type="term" value="F:peptidyl-prolyl cis-trans isomerase activity"/>
    <property type="evidence" value="ECO:0007669"/>
    <property type="project" value="UniProtKB-UniRule"/>
</dbReference>
<name>A0A1F6YA33_9BACT</name>
<evidence type="ECO:0000256" key="3">
    <source>
        <dbReference type="ARBA" id="ARBA00023110"/>
    </source>
</evidence>
<protein>
    <recommendedName>
        <fullName evidence="6">Peptidyl-prolyl cis-trans isomerase</fullName>
        <ecNumber evidence="6">5.2.1.8</ecNumber>
    </recommendedName>
</protein>
<gene>
    <name evidence="8" type="ORF">A3F97_00360</name>
</gene>
<evidence type="ECO:0000313" key="9">
    <source>
        <dbReference type="Proteomes" id="UP000176826"/>
    </source>
</evidence>
<keyword evidence="4 5" id="KW-0413">Isomerase</keyword>